<comment type="caution">
    <text evidence="6">The sequence shown here is derived from an EMBL/GenBank/DDBJ whole genome shotgun (WGS) entry which is preliminary data.</text>
</comment>
<comment type="similarity">
    <text evidence="1 4">Belongs to the inositol phosphokinase (IPK) family.</text>
</comment>
<evidence type="ECO:0000313" key="7">
    <source>
        <dbReference type="Proteomes" id="UP000807306"/>
    </source>
</evidence>
<dbReference type="Proteomes" id="UP000807306">
    <property type="component" value="Unassembled WGS sequence"/>
</dbReference>
<proteinExistence type="inferred from homology"/>
<dbReference type="GO" id="GO:0046854">
    <property type="term" value="P:phosphatidylinositol phosphate biosynthetic process"/>
    <property type="evidence" value="ECO:0007669"/>
    <property type="project" value="TreeGrafter"/>
</dbReference>
<evidence type="ECO:0000256" key="3">
    <source>
        <dbReference type="ARBA" id="ARBA00022777"/>
    </source>
</evidence>
<feature type="compositionally biased region" description="Acidic residues" evidence="5">
    <location>
        <begin position="258"/>
        <end position="277"/>
    </location>
</feature>
<dbReference type="EC" id="2.7.-.-" evidence="4"/>
<evidence type="ECO:0000313" key="6">
    <source>
        <dbReference type="EMBL" id="KAF9528253.1"/>
    </source>
</evidence>
<feature type="region of interest" description="Disordered" evidence="5">
    <location>
        <begin position="256"/>
        <end position="286"/>
    </location>
</feature>
<organism evidence="6 7">
    <name type="scientific">Crepidotus variabilis</name>
    <dbReference type="NCBI Taxonomy" id="179855"/>
    <lineage>
        <taxon>Eukaryota</taxon>
        <taxon>Fungi</taxon>
        <taxon>Dikarya</taxon>
        <taxon>Basidiomycota</taxon>
        <taxon>Agaricomycotina</taxon>
        <taxon>Agaricomycetes</taxon>
        <taxon>Agaricomycetidae</taxon>
        <taxon>Agaricales</taxon>
        <taxon>Agaricineae</taxon>
        <taxon>Crepidotaceae</taxon>
        <taxon>Crepidotus</taxon>
    </lineage>
</organism>
<evidence type="ECO:0000256" key="2">
    <source>
        <dbReference type="ARBA" id="ARBA00022679"/>
    </source>
</evidence>
<sequence length="336" mass="36318">MDKPSTQLLASQVGGHAGVMTTEDGSLLIKPALHHELAFYQKLQQDAALASLREYTPKFLGVLKLEGQVDPAQTASNSATGVVLEQIEGQKESIVLENLSHTFLKPNILDIKLGTVLYDETASAEKVARMEKAARDTTSFETGVRLTGFQVHDNVTGKAVNTPKSYGKSIKVDQLAEGIAKFFSVGEAVKDPANPPTSTSGLSRETLVPIVETIRDEIKEIRAAYGELEIRMVGGSLLILYEADWERAEEGVKKFLADDGDGDHEEADEEEDADSDTEPGKPPKVSPPIVVKLIDFAHTKLVPGEGQDKGVLLGMDTVLKLLDDRLAELTVGGTRE</sequence>
<dbReference type="GO" id="GO:0005634">
    <property type="term" value="C:nucleus"/>
    <property type="evidence" value="ECO:0007669"/>
    <property type="project" value="TreeGrafter"/>
</dbReference>
<reference evidence="6" key="1">
    <citation type="submission" date="2020-11" db="EMBL/GenBank/DDBJ databases">
        <authorList>
            <consortium name="DOE Joint Genome Institute"/>
            <person name="Ahrendt S."/>
            <person name="Riley R."/>
            <person name="Andreopoulos W."/>
            <person name="Labutti K."/>
            <person name="Pangilinan J."/>
            <person name="Ruiz-Duenas F.J."/>
            <person name="Barrasa J.M."/>
            <person name="Sanchez-Garcia M."/>
            <person name="Camarero S."/>
            <person name="Miyauchi S."/>
            <person name="Serrano A."/>
            <person name="Linde D."/>
            <person name="Babiker R."/>
            <person name="Drula E."/>
            <person name="Ayuso-Fernandez I."/>
            <person name="Pacheco R."/>
            <person name="Padilla G."/>
            <person name="Ferreira P."/>
            <person name="Barriuso J."/>
            <person name="Kellner H."/>
            <person name="Castanera R."/>
            <person name="Alfaro M."/>
            <person name="Ramirez L."/>
            <person name="Pisabarro A.G."/>
            <person name="Kuo A."/>
            <person name="Tritt A."/>
            <person name="Lipzen A."/>
            <person name="He G."/>
            <person name="Yan M."/>
            <person name="Ng V."/>
            <person name="Cullen D."/>
            <person name="Martin F."/>
            <person name="Rosso M.-N."/>
            <person name="Henrissat B."/>
            <person name="Hibbett D."/>
            <person name="Martinez A.T."/>
            <person name="Grigoriev I.V."/>
        </authorList>
    </citation>
    <scope>NUCLEOTIDE SEQUENCE</scope>
    <source>
        <strain evidence="6">CBS 506.95</strain>
    </source>
</reference>
<evidence type="ECO:0000256" key="5">
    <source>
        <dbReference type="SAM" id="MobiDB-lite"/>
    </source>
</evidence>
<evidence type="ECO:0000256" key="4">
    <source>
        <dbReference type="RuleBase" id="RU363090"/>
    </source>
</evidence>
<dbReference type="PANTHER" id="PTHR12400">
    <property type="entry name" value="INOSITOL POLYPHOSPHATE KINASE"/>
    <property type="match status" value="1"/>
</dbReference>
<dbReference type="InterPro" id="IPR038286">
    <property type="entry name" value="IPK_sf"/>
</dbReference>
<dbReference type="Pfam" id="PF03770">
    <property type="entry name" value="IPK"/>
    <property type="match status" value="1"/>
</dbReference>
<accession>A0A9P6EG27</accession>
<name>A0A9P6EG27_9AGAR</name>
<gene>
    <name evidence="6" type="ORF">CPB83DRAFT_854709</name>
</gene>
<protein>
    <recommendedName>
        <fullName evidence="4">Kinase</fullName>
        <ecNumber evidence="4">2.7.-.-</ecNumber>
    </recommendedName>
</protein>
<dbReference type="PANTHER" id="PTHR12400:SF108">
    <property type="entry name" value="KINASE"/>
    <property type="match status" value="1"/>
</dbReference>
<dbReference type="AlphaFoldDB" id="A0A9P6EG27"/>
<keyword evidence="3 4" id="KW-0418">Kinase</keyword>
<dbReference type="InterPro" id="IPR005522">
    <property type="entry name" value="IPK"/>
</dbReference>
<dbReference type="GO" id="GO:0032958">
    <property type="term" value="P:inositol phosphate biosynthetic process"/>
    <property type="evidence" value="ECO:0007669"/>
    <property type="project" value="InterPro"/>
</dbReference>
<evidence type="ECO:0000256" key="1">
    <source>
        <dbReference type="ARBA" id="ARBA00007374"/>
    </source>
</evidence>
<dbReference type="GO" id="GO:0008440">
    <property type="term" value="F:inositol-1,4,5-trisphosphate 3-kinase activity"/>
    <property type="evidence" value="ECO:0007669"/>
    <property type="project" value="TreeGrafter"/>
</dbReference>
<dbReference type="EMBL" id="MU157854">
    <property type="protein sequence ID" value="KAF9528253.1"/>
    <property type="molecule type" value="Genomic_DNA"/>
</dbReference>
<dbReference type="GO" id="GO:0000824">
    <property type="term" value="F:inositol-1,4,5,6-tetrakisphosphate 3-kinase activity"/>
    <property type="evidence" value="ECO:0007669"/>
    <property type="project" value="TreeGrafter"/>
</dbReference>
<keyword evidence="2 4" id="KW-0808">Transferase</keyword>
<dbReference type="GO" id="GO:0005737">
    <property type="term" value="C:cytoplasm"/>
    <property type="evidence" value="ECO:0007669"/>
    <property type="project" value="TreeGrafter"/>
</dbReference>
<dbReference type="OrthoDB" id="338650at2759"/>
<dbReference type="Gene3D" id="3.30.470.160">
    <property type="entry name" value="Inositol polyphosphate kinase"/>
    <property type="match status" value="1"/>
</dbReference>
<dbReference type="SUPFAM" id="SSF56104">
    <property type="entry name" value="SAICAR synthase-like"/>
    <property type="match status" value="1"/>
</dbReference>
<keyword evidence="7" id="KW-1185">Reference proteome</keyword>